<organism evidence="1 2">
    <name type="scientific">Tahibacter soli</name>
    <dbReference type="NCBI Taxonomy" id="2983605"/>
    <lineage>
        <taxon>Bacteria</taxon>
        <taxon>Pseudomonadati</taxon>
        <taxon>Pseudomonadota</taxon>
        <taxon>Gammaproteobacteria</taxon>
        <taxon>Lysobacterales</taxon>
        <taxon>Rhodanobacteraceae</taxon>
        <taxon>Tahibacter</taxon>
    </lineage>
</organism>
<reference evidence="1" key="1">
    <citation type="submission" date="2023-02" db="EMBL/GenBank/DDBJ databases">
        <title>Tahibacter soli sp. nov. isolated from soil.</title>
        <authorList>
            <person name="Baek J.H."/>
            <person name="Lee J.K."/>
            <person name="Choi D.G."/>
            <person name="Jeon C.O."/>
        </authorList>
    </citation>
    <scope>NUCLEOTIDE SEQUENCE</scope>
    <source>
        <strain evidence="1">BL</strain>
    </source>
</reference>
<protein>
    <submittedName>
        <fullName evidence="1">Uncharacterized protein</fullName>
    </submittedName>
</protein>
<evidence type="ECO:0000313" key="2">
    <source>
        <dbReference type="Proteomes" id="UP001139971"/>
    </source>
</evidence>
<evidence type="ECO:0000313" key="1">
    <source>
        <dbReference type="EMBL" id="MDC8011597.1"/>
    </source>
</evidence>
<accession>A0A9X3YHD5</accession>
<sequence>MQVVPYAGGTSTQLGVQMPLLCALLRAPNQTPVPPPLEGANSYINPTFGNIVFGPVSPTAANQQTPIPGVATWTYTSSGLSMLGDPSLICYGTSGNGVMRYSSGLFVDDFEPLGFDASIVSRVVQLPSINNGYVYKYYVDFAIPVLSQTNNVVIGLRDGYDKSLFDSTTSYYCTVATTTSTECNSTSIHDNLSVTVAIPAGNMVLGRYIVFRPLKAGVTSLPVTSSPVTIAALYLPDGYEKRVDNNVSATYGSLTDARPEIVASATTSALATLTEGGSLNGVTFGLDDDTTETTGNLLSAEATLTFNNVPFQTTVNCGSATPITASPRVTRTCSFDVVTPAIDYATDIALNTYAPGVSANLRIVATDPRGQTTTLDLPIHVRSLDNDKPVFGFSTRFAPPAAGPDKTPTVTCSQAVSDSPQCVGSISDFLVDIAPGPEGATDEVAAQTVALVPDTSTGRNGNIACVLDSGSAQIFGLNGGPRVTLTSGGKVGSIAYGLGKSQGSATCTVKITDGGTFYTGQSASNETKTFRIVVAP</sequence>
<keyword evidence="2" id="KW-1185">Reference proteome</keyword>
<dbReference type="EMBL" id="JAOVZO020000003">
    <property type="protein sequence ID" value="MDC8011597.1"/>
    <property type="molecule type" value="Genomic_DNA"/>
</dbReference>
<proteinExistence type="predicted"/>
<comment type="caution">
    <text evidence="1">The sequence shown here is derived from an EMBL/GenBank/DDBJ whole genome shotgun (WGS) entry which is preliminary data.</text>
</comment>
<name>A0A9X3YHD5_9GAMM</name>
<gene>
    <name evidence="1" type="ORF">OD750_003450</name>
</gene>
<dbReference type="Proteomes" id="UP001139971">
    <property type="component" value="Unassembled WGS sequence"/>
</dbReference>
<dbReference type="AlphaFoldDB" id="A0A9X3YHD5"/>
<dbReference type="RefSeq" id="WP_263542813.1">
    <property type="nucleotide sequence ID" value="NZ_JAOVZO020000003.1"/>
</dbReference>